<name>A0A951Q3F2_9NOST</name>
<keyword evidence="1" id="KW-1133">Transmembrane helix</keyword>
<evidence type="ECO:0000256" key="1">
    <source>
        <dbReference type="SAM" id="Phobius"/>
    </source>
</evidence>
<comment type="caution">
    <text evidence="2">The sequence shown here is derived from an EMBL/GenBank/DDBJ whole genome shotgun (WGS) entry which is preliminary data.</text>
</comment>
<evidence type="ECO:0000313" key="3">
    <source>
        <dbReference type="Proteomes" id="UP000715781"/>
    </source>
</evidence>
<evidence type="ECO:0000313" key="2">
    <source>
        <dbReference type="EMBL" id="MBW4564551.1"/>
    </source>
</evidence>
<dbReference type="Gene3D" id="2.60.120.1140">
    <property type="entry name" value="Protein of unknown function DUF192"/>
    <property type="match status" value="1"/>
</dbReference>
<proteinExistence type="predicted"/>
<dbReference type="Proteomes" id="UP000715781">
    <property type="component" value="Unassembled WGS sequence"/>
</dbReference>
<protein>
    <submittedName>
        <fullName evidence="2">DUF192 domain-containing protein</fullName>
    </submittedName>
</protein>
<dbReference type="PANTHER" id="PTHR37953:SF1">
    <property type="entry name" value="UPF0127 PROTEIN MJ1496"/>
    <property type="match status" value="1"/>
</dbReference>
<reference evidence="2" key="2">
    <citation type="journal article" date="2022" name="Microbiol. Resour. Announc.">
        <title>Metagenome Sequencing to Explore Phylogenomics of Terrestrial Cyanobacteria.</title>
        <authorList>
            <person name="Ward R.D."/>
            <person name="Stajich J.E."/>
            <person name="Johansen J.R."/>
            <person name="Huntemann M."/>
            <person name="Clum A."/>
            <person name="Foster B."/>
            <person name="Foster B."/>
            <person name="Roux S."/>
            <person name="Palaniappan K."/>
            <person name="Varghese N."/>
            <person name="Mukherjee S."/>
            <person name="Reddy T.B.K."/>
            <person name="Daum C."/>
            <person name="Copeland A."/>
            <person name="Chen I.A."/>
            <person name="Ivanova N.N."/>
            <person name="Kyrpides N.C."/>
            <person name="Shapiro N."/>
            <person name="Eloe-Fadrosh E.A."/>
            <person name="Pietrasiak N."/>
        </authorList>
    </citation>
    <scope>NUCLEOTIDE SEQUENCE</scope>
    <source>
        <strain evidence="2">JT2-VF2</strain>
    </source>
</reference>
<organism evidence="2 3">
    <name type="scientific">Mojavia pulchra JT2-VF2</name>
    <dbReference type="NCBI Taxonomy" id="287848"/>
    <lineage>
        <taxon>Bacteria</taxon>
        <taxon>Bacillati</taxon>
        <taxon>Cyanobacteriota</taxon>
        <taxon>Cyanophyceae</taxon>
        <taxon>Nostocales</taxon>
        <taxon>Nostocaceae</taxon>
    </lineage>
</organism>
<dbReference type="PANTHER" id="PTHR37953">
    <property type="entry name" value="UPF0127 PROTEIN MJ1496"/>
    <property type="match status" value="1"/>
</dbReference>
<dbReference type="InterPro" id="IPR003795">
    <property type="entry name" value="DUF192"/>
</dbReference>
<dbReference type="EMBL" id="JAHHHN010000023">
    <property type="protein sequence ID" value="MBW4564551.1"/>
    <property type="molecule type" value="Genomic_DNA"/>
</dbReference>
<gene>
    <name evidence="2" type="ORF">KME32_26145</name>
</gene>
<accession>A0A951Q3F2</accession>
<dbReference type="InterPro" id="IPR038695">
    <property type="entry name" value="Saro_0823-like_sf"/>
</dbReference>
<feature type="transmembrane region" description="Helical" evidence="1">
    <location>
        <begin position="20"/>
        <end position="38"/>
    </location>
</feature>
<keyword evidence="1" id="KW-0472">Membrane</keyword>
<dbReference type="AlphaFoldDB" id="A0A951Q3F2"/>
<sequence length="189" mass="21568">MLLPISKKLDFIAVEGLKMLGSIAGISIIVGTVTLGFFTSRPQYLPLTHSFTHDNRTFKLEVATRPEELNKGLKYRSSLKSDRGMLFNLGKPYKKAAFWMYKVNFPLDIIFIHQGIVTRVVHNAIPCHHQPCPIYTAPIATHVLELPSGMAKLTNIKIWDKLTFSKQQLSSYSDKIQQYCFRIPVFLRL</sequence>
<keyword evidence="1" id="KW-0812">Transmembrane</keyword>
<reference evidence="2" key="1">
    <citation type="submission" date="2021-05" db="EMBL/GenBank/DDBJ databases">
        <authorList>
            <person name="Pietrasiak N."/>
            <person name="Ward R."/>
            <person name="Stajich J.E."/>
            <person name="Kurbessoian T."/>
        </authorList>
    </citation>
    <scope>NUCLEOTIDE SEQUENCE</scope>
    <source>
        <strain evidence="2">JT2-VF2</strain>
    </source>
</reference>
<dbReference type="Pfam" id="PF02643">
    <property type="entry name" value="DUF192"/>
    <property type="match status" value="1"/>
</dbReference>